<protein>
    <submittedName>
        <fullName evidence="3">Uncharacterized protein</fullName>
    </submittedName>
</protein>
<evidence type="ECO:0000313" key="4">
    <source>
        <dbReference type="Proteomes" id="UP000004994"/>
    </source>
</evidence>
<dbReference type="InParanoid" id="A0A3Q7J9W5"/>
<feature type="transmembrane region" description="Helical" evidence="2">
    <location>
        <begin position="114"/>
        <end position="134"/>
    </location>
</feature>
<proteinExistence type="predicted"/>
<dbReference type="Proteomes" id="UP000004994">
    <property type="component" value="Chromosome 12"/>
</dbReference>
<evidence type="ECO:0000256" key="2">
    <source>
        <dbReference type="SAM" id="Phobius"/>
    </source>
</evidence>
<dbReference type="EnsemblPlants" id="Solyc12g049595.1.1">
    <property type="protein sequence ID" value="Solyc12g049595.1.1"/>
    <property type="gene ID" value="Solyc12g049595.1"/>
</dbReference>
<sequence length="141" mass="15807">MELNEQIDPVANWNVEKAKTTRTCVPTKDSQIPFVKVSHEQLLRNELSELQKEHKKNNDNAGQGSQPFTSPILSENQNQNNINNHNAAQGRQHFTSPVASENQNQIIELLNSSLINGALITIAWLSVVLLPFIIHMPIFSS</sequence>
<evidence type="ECO:0000256" key="1">
    <source>
        <dbReference type="SAM" id="MobiDB-lite"/>
    </source>
</evidence>
<dbReference type="AlphaFoldDB" id="A0A3Q7J9W5"/>
<dbReference type="Gramene" id="Solyc12g049595.1.1">
    <property type="protein sequence ID" value="Solyc12g049595.1.1"/>
    <property type="gene ID" value="Solyc12g049595.1"/>
</dbReference>
<keyword evidence="2" id="KW-0472">Membrane</keyword>
<feature type="compositionally biased region" description="Polar residues" evidence="1">
    <location>
        <begin position="59"/>
        <end position="75"/>
    </location>
</feature>
<keyword evidence="4" id="KW-1185">Reference proteome</keyword>
<keyword evidence="2" id="KW-0812">Transmembrane</keyword>
<feature type="region of interest" description="Disordered" evidence="1">
    <location>
        <begin position="46"/>
        <end position="84"/>
    </location>
</feature>
<feature type="compositionally biased region" description="Basic and acidic residues" evidence="1">
    <location>
        <begin position="46"/>
        <end position="58"/>
    </location>
</feature>
<organism evidence="3">
    <name type="scientific">Solanum lycopersicum</name>
    <name type="common">Tomato</name>
    <name type="synonym">Lycopersicon esculentum</name>
    <dbReference type="NCBI Taxonomy" id="4081"/>
    <lineage>
        <taxon>Eukaryota</taxon>
        <taxon>Viridiplantae</taxon>
        <taxon>Streptophyta</taxon>
        <taxon>Embryophyta</taxon>
        <taxon>Tracheophyta</taxon>
        <taxon>Spermatophyta</taxon>
        <taxon>Magnoliopsida</taxon>
        <taxon>eudicotyledons</taxon>
        <taxon>Gunneridae</taxon>
        <taxon>Pentapetalae</taxon>
        <taxon>asterids</taxon>
        <taxon>lamiids</taxon>
        <taxon>Solanales</taxon>
        <taxon>Solanaceae</taxon>
        <taxon>Solanoideae</taxon>
        <taxon>Solaneae</taxon>
        <taxon>Solanum</taxon>
        <taxon>Solanum subgen. Lycopersicon</taxon>
    </lineage>
</organism>
<keyword evidence="2" id="KW-1133">Transmembrane helix</keyword>
<evidence type="ECO:0000313" key="3">
    <source>
        <dbReference type="EnsemblPlants" id="Solyc12g049595.1.1"/>
    </source>
</evidence>
<reference evidence="3" key="1">
    <citation type="journal article" date="2012" name="Nature">
        <title>The tomato genome sequence provides insights into fleshy fruit evolution.</title>
        <authorList>
            <consortium name="Tomato Genome Consortium"/>
        </authorList>
    </citation>
    <scope>NUCLEOTIDE SEQUENCE [LARGE SCALE GENOMIC DNA]</scope>
    <source>
        <strain evidence="3">cv. Heinz 1706</strain>
    </source>
</reference>
<name>A0A3Q7J9W5_SOLLC</name>
<reference evidence="3" key="2">
    <citation type="submission" date="2019-01" db="UniProtKB">
        <authorList>
            <consortium name="EnsemblPlants"/>
        </authorList>
    </citation>
    <scope>IDENTIFICATION</scope>
    <source>
        <strain evidence="3">cv. Heinz 1706</strain>
    </source>
</reference>
<accession>A0A3Q7J9W5</accession>